<keyword evidence="1" id="KW-0175">Coiled coil</keyword>
<feature type="coiled-coil region" evidence="1">
    <location>
        <begin position="73"/>
        <end position="114"/>
    </location>
</feature>
<dbReference type="Pfam" id="PF20153">
    <property type="entry name" value="DUF6535"/>
    <property type="match status" value="1"/>
</dbReference>
<feature type="transmembrane region" description="Helical" evidence="3">
    <location>
        <begin position="307"/>
        <end position="326"/>
    </location>
</feature>
<keyword evidence="3" id="KW-0812">Transmembrane</keyword>
<feature type="transmembrane region" description="Helical" evidence="3">
    <location>
        <begin position="210"/>
        <end position="229"/>
    </location>
</feature>
<reference evidence="5 6" key="1">
    <citation type="journal article" date="2016" name="Mol. Biol. Evol.">
        <title>Comparative Genomics of Early-Diverging Mushroom-Forming Fungi Provides Insights into the Origins of Lignocellulose Decay Capabilities.</title>
        <authorList>
            <person name="Nagy L.G."/>
            <person name="Riley R."/>
            <person name="Tritt A."/>
            <person name="Adam C."/>
            <person name="Daum C."/>
            <person name="Floudas D."/>
            <person name="Sun H."/>
            <person name="Yadav J.S."/>
            <person name="Pangilinan J."/>
            <person name="Larsson K.H."/>
            <person name="Matsuura K."/>
            <person name="Barry K."/>
            <person name="Labutti K."/>
            <person name="Kuo R."/>
            <person name="Ohm R.A."/>
            <person name="Bhattacharya S.S."/>
            <person name="Shirouzu T."/>
            <person name="Yoshinaga Y."/>
            <person name="Martin F.M."/>
            <person name="Grigoriev I.V."/>
            <person name="Hibbett D.S."/>
        </authorList>
    </citation>
    <scope>NUCLEOTIDE SEQUENCE [LARGE SCALE GENOMIC DNA]</scope>
    <source>
        <strain evidence="5 6">HHB10207 ss-3</strain>
    </source>
</reference>
<accession>A0A165XZ06</accession>
<dbReference type="Proteomes" id="UP000076798">
    <property type="component" value="Unassembled WGS sequence"/>
</dbReference>
<evidence type="ECO:0000256" key="3">
    <source>
        <dbReference type="SAM" id="Phobius"/>
    </source>
</evidence>
<dbReference type="InterPro" id="IPR045338">
    <property type="entry name" value="DUF6535"/>
</dbReference>
<feature type="transmembrane region" description="Helical" evidence="3">
    <location>
        <begin position="265"/>
        <end position="287"/>
    </location>
</feature>
<protein>
    <recommendedName>
        <fullName evidence="4">DUF6535 domain-containing protein</fullName>
    </recommendedName>
</protein>
<dbReference type="OrthoDB" id="3221808at2759"/>
<dbReference type="STRING" id="1314776.A0A165XZ06"/>
<dbReference type="AlphaFoldDB" id="A0A165XZ06"/>
<feature type="region of interest" description="Disordered" evidence="2">
    <location>
        <begin position="16"/>
        <end position="58"/>
    </location>
</feature>
<keyword evidence="3" id="KW-0472">Membrane</keyword>
<sequence>MLDAERWAHRKAIKTCPGAHSHHPSFLSTIMSSPPAASVSPAAPAPPEMPSRAADSPPDPFDTPLFHRLLGLIEKQNNTIEEQNITMKEQKETMDEQKNTLKEHGTKLDALVRDAQKDDLPYDEEENPLENEQLWSGVYEIAAAKMKEEAEEWKGLMDVSLVFIAIFLAVLTAFLVPAAQALNPPPSSPPNNSTSPPPPLPPNSDQNVCAFYYLSLIMAMCNAVLCVLGRQWVGKLLSRPDGKTHRERTMRHEARKNLAYGWIKPLVAVLYWSLLLSIGLFIAGLLYQLRNLSTSFDQTAPILETTWGLGVLLAALIVGIITATTIHDYSTAWEAMGVDQAVESQCGLGVRPGSLQDLHGVDRGGQRSKVTGSCGPIILLLRMGLVWRRIDRVAGARL</sequence>
<feature type="transmembrane region" description="Helical" evidence="3">
    <location>
        <begin position="155"/>
        <end position="179"/>
    </location>
</feature>
<gene>
    <name evidence="5" type="ORF">SISSUDRAFT_519600</name>
</gene>
<evidence type="ECO:0000256" key="2">
    <source>
        <dbReference type="SAM" id="MobiDB-lite"/>
    </source>
</evidence>
<feature type="domain" description="DUF6535" evidence="4">
    <location>
        <begin position="135"/>
        <end position="290"/>
    </location>
</feature>
<dbReference type="EMBL" id="KV428303">
    <property type="protein sequence ID" value="KZT32702.1"/>
    <property type="molecule type" value="Genomic_DNA"/>
</dbReference>
<feature type="compositionally biased region" description="Low complexity" evidence="2">
    <location>
        <begin position="32"/>
        <end position="42"/>
    </location>
</feature>
<evidence type="ECO:0000259" key="4">
    <source>
        <dbReference type="Pfam" id="PF20153"/>
    </source>
</evidence>
<evidence type="ECO:0000313" key="5">
    <source>
        <dbReference type="EMBL" id="KZT32702.1"/>
    </source>
</evidence>
<name>A0A165XZ06_9AGAM</name>
<keyword evidence="3" id="KW-1133">Transmembrane helix</keyword>
<evidence type="ECO:0000313" key="6">
    <source>
        <dbReference type="Proteomes" id="UP000076798"/>
    </source>
</evidence>
<evidence type="ECO:0000256" key="1">
    <source>
        <dbReference type="SAM" id="Coils"/>
    </source>
</evidence>
<keyword evidence="6" id="KW-1185">Reference proteome</keyword>
<organism evidence="5 6">
    <name type="scientific">Sistotremastrum suecicum HHB10207 ss-3</name>
    <dbReference type="NCBI Taxonomy" id="1314776"/>
    <lineage>
        <taxon>Eukaryota</taxon>
        <taxon>Fungi</taxon>
        <taxon>Dikarya</taxon>
        <taxon>Basidiomycota</taxon>
        <taxon>Agaricomycotina</taxon>
        <taxon>Agaricomycetes</taxon>
        <taxon>Sistotremastrales</taxon>
        <taxon>Sistotremastraceae</taxon>
        <taxon>Sistotremastrum</taxon>
    </lineage>
</organism>
<proteinExistence type="predicted"/>